<evidence type="ECO:0000313" key="2">
    <source>
        <dbReference type="Proteomes" id="UP001446871"/>
    </source>
</evidence>
<protein>
    <submittedName>
        <fullName evidence="1">Uncharacterized protein</fullName>
    </submittedName>
</protein>
<organism evidence="1 2">
    <name type="scientific">Apiospora saccharicola</name>
    <dbReference type="NCBI Taxonomy" id="335842"/>
    <lineage>
        <taxon>Eukaryota</taxon>
        <taxon>Fungi</taxon>
        <taxon>Dikarya</taxon>
        <taxon>Ascomycota</taxon>
        <taxon>Pezizomycotina</taxon>
        <taxon>Sordariomycetes</taxon>
        <taxon>Xylariomycetidae</taxon>
        <taxon>Amphisphaeriales</taxon>
        <taxon>Apiosporaceae</taxon>
        <taxon>Apiospora</taxon>
    </lineage>
</organism>
<accession>A0ABR1W8N7</accession>
<name>A0ABR1W8N7_9PEZI</name>
<sequence>MSQSNTTKMAEKLRICFSAGVYFGKGPAQQPSSEGQRAIIQVHPAPDFDSVSDCDSDCESVCTCLSDSDSDSWFQMKIEPEVSLSTPKCKDSDTDDGNGEQDGSVLEAVIHLAFVVSETELNGGAMGLTQDKPIQMRSIAHYHSEYELPEAIAKLKPAYFVPIYHTATESVLQGDEEPMSDTNLKMDMATKRIREKLEELVMEAKEGDVEYPGLGYGDMLLELANCLDDFTPAVYMESVWKALVRLRWLCIEYQIRNTPAPMVSVGVSP</sequence>
<gene>
    <name evidence="1" type="ORF">PG996_004714</name>
</gene>
<dbReference type="InterPro" id="IPR018130">
    <property type="entry name" value="Ribosomal_uS2_CS"/>
</dbReference>
<comment type="caution">
    <text evidence="1">The sequence shown here is derived from an EMBL/GenBank/DDBJ whole genome shotgun (WGS) entry which is preliminary data.</text>
</comment>
<evidence type="ECO:0000313" key="1">
    <source>
        <dbReference type="EMBL" id="KAK8078544.1"/>
    </source>
</evidence>
<dbReference type="Proteomes" id="UP001446871">
    <property type="component" value="Unassembled WGS sequence"/>
</dbReference>
<reference evidence="1 2" key="1">
    <citation type="submission" date="2023-01" db="EMBL/GenBank/DDBJ databases">
        <title>Analysis of 21 Apiospora genomes using comparative genomics revels a genus with tremendous synthesis potential of carbohydrate active enzymes and secondary metabolites.</title>
        <authorList>
            <person name="Sorensen T."/>
        </authorList>
    </citation>
    <scope>NUCLEOTIDE SEQUENCE [LARGE SCALE GENOMIC DNA]</scope>
    <source>
        <strain evidence="1 2">CBS 83171</strain>
    </source>
</reference>
<dbReference type="PROSITE" id="PS00962">
    <property type="entry name" value="RIBOSOMAL_S2_1"/>
    <property type="match status" value="1"/>
</dbReference>
<dbReference type="EMBL" id="JAQQWM010000002">
    <property type="protein sequence ID" value="KAK8078544.1"/>
    <property type="molecule type" value="Genomic_DNA"/>
</dbReference>
<proteinExistence type="predicted"/>
<keyword evidence="2" id="KW-1185">Reference proteome</keyword>